<keyword evidence="7" id="KW-0813">Transport</keyword>
<dbReference type="GO" id="GO:0016020">
    <property type="term" value="C:membrane"/>
    <property type="evidence" value="ECO:0007669"/>
    <property type="project" value="UniProtKB-SubCell"/>
</dbReference>
<dbReference type="InterPro" id="IPR023271">
    <property type="entry name" value="Aquaporin-like"/>
</dbReference>
<proteinExistence type="inferred from homology"/>
<dbReference type="STRING" id="7994.ENSAMXP00000035372"/>
<dbReference type="GeneTree" id="ENSGT00530000063816"/>
<comment type="caution">
    <text evidence="6">Lacks conserved residue(s) required for the propagation of feature annotation.</text>
</comment>
<evidence type="ECO:0000256" key="4">
    <source>
        <dbReference type="ARBA" id="ARBA00022989"/>
    </source>
</evidence>
<dbReference type="PIRSF" id="PIRSF017529">
    <property type="entry name" value="Aquaporin_11/12"/>
    <property type="match status" value="1"/>
</dbReference>
<dbReference type="Bgee" id="ENSAMXG00000034583">
    <property type="expression patterns" value="Expressed in embryo and 12 other cell types or tissues"/>
</dbReference>
<name>A0A3B1IZ73_ASTMX</name>
<dbReference type="InterPro" id="IPR000425">
    <property type="entry name" value="MIP"/>
</dbReference>
<evidence type="ECO:0000256" key="3">
    <source>
        <dbReference type="ARBA" id="ARBA00022692"/>
    </source>
</evidence>
<evidence type="ECO:0000256" key="5">
    <source>
        <dbReference type="ARBA" id="ARBA00023136"/>
    </source>
</evidence>
<dbReference type="PRINTS" id="PR02024">
    <property type="entry name" value="AQUAPORIN11"/>
</dbReference>
<evidence type="ECO:0000256" key="7">
    <source>
        <dbReference type="RuleBase" id="RU000477"/>
    </source>
</evidence>
<dbReference type="Proteomes" id="UP000018467">
    <property type="component" value="Unassembled WGS sequence"/>
</dbReference>
<dbReference type="InterPro" id="IPR051883">
    <property type="entry name" value="AQP11/12_channel"/>
</dbReference>
<keyword evidence="9" id="KW-1185">Reference proteome</keyword>
<dbReference type="AlphaFoldDB" id="A0A3B1IZ73"/>
<reference evidence="8" key="3">
    <citation type="submission" date="2025-08" db="UniProtKB">
        <authorList>
            <consortium name="Ensembl"/>
        </authorList>
    </citation>
    <scope>IDENTIFICATION</scope>
</reference>
<dbReference type="Pfam" id="PF00230">
    <property type="entry name" value="MIP"/>
    <property type="match status" value="1"/>
</dbReference>
<keyword evidence="4 6" id="KW-1133">Transmembrane helix</keyword>
<reference evidence="8" key="4">
    <citation type="submission" date="2025-09" db="UniProtKB">
        <authorList>
            <consortium name="Ensembl"/>
        </authorList>
    </citation>
    <scope>IDENTIFICATION</scope>
</reference>
<accession>A0A3B1IZ73</accession>
<dbReference type="GO" id="GO:0005737">
    <property type="term" value="C:cytoplasm"/>
    <property type="evidence" value="ECO:0007669"/>
    <property type="project" value="TreeGrafter"/>
</dbReference>
<dbReference type="OrthoDB" id="9894770at2759"/>
<evidence type="ECO:0000256" key="2">
    <source>
        <dbReference type="ARBA" id="ARBA00005900"/>
    </source>
</evidence>
<feature type="transmembrane region" description="Helical" evidence="6">
    <location>
        <begin position="155"/>
        <end position="178"/>
    </location>
</feature>
<dbReference type="SUPFAM" id="SSF81338">
    <property type="entry name" value="Aquaporin-like"/>
    <property type="match status" value="1"/>
</dbReference>
<keyword evidence="3 6" id="KW-0812">Transmembrane</keyword>
<dbReference type="InParanoid" id="A0A3B1IZ73"/>
<sequence length="264" mass="28438">MADTAVSVAAVAGIVLCCEAARRGCEWGIRCADYRRFCSELISTLQLCACTHELKLLGESGRADPQIGLTLTYLVTVLHVLTFRGALCNPSAALEQLYRGSLRPLACVALIACQLGSAWLSRYAAPYLWSAGLSELHLEHRAAGYRCFSPIHASLPAAAAAEMACAFILQAVIINIGLFTESLRVHVIAATITSLVYAVGSITGAVMNPALAFSIQFPCSGHNFLEYAFVFWLGPMLGTASAVAVFEKIIPFLLKKDSHWKKIQ</sequence>
<evidence type="ECO:0000313" key="8">
    <source>
        <dbReference type="Ensembl" id="ENSAMXP00000035372.1"/>
    </source>
</evidence>
<dbReference type="InterPro" id="IPR023266">
    <property type="entry name" value="Aquaporin_11"/>
</dbReference>
<comment type="subcellular location">
    <subcellularLocation>
        <location evidence="1">Membrane</location>
        <topology evidence="1">Multi-pass membrane protein</topology>
    </subcellularLocation>
</comment>
<dbReference type="Gene3D" id="1.20.1080.10">
    <property type="entry name" value="Glycerol uptake facilitator protein"/>
    <property type="match status" value="1"/>
</dbReference>
<dbReference type="PANTHER" id="PTHR21191:SF7">
    <property type="entry name" value="AQUAPORIN-11"/>
    <property type="match status" value="1"/>
</dbReference>
<feature type="transmembrane region" description="Helical" evidence="6">
    <location>
        <begin position="185"/>
        <end position="207"/>
    </location>
</feature>
<keyword evidence="5 6" id="KW-0472">Membrane</keyword>
<protein>
    <recommendedName>
        <fullName evidence="6">Aquaporin</fullName>
    </recommendedName>
</protein>
<evidence type="ECO:0000256" key="1">
    <source>
        <dbReference type="ARBA" id="ARBA00004141"/>
    </source>
</evidence>
<dbReference type="PANTHER" id="PTHR21191">
    <property type="entry name" value="AQUAPORIN"/>
    <property type="match status" value="1"/>
</dbReference>
<dbReference type="GO" id="GO:0015267">
    <property type="term" value="F:channel activity"/>
    <property type="evidence" value="ECO:0007669"/>
    <property type="project" value="InterPro"/>
</dbReference>
<feature type="transmembrane region" description="Helical" evidence="6">
    <location>
        <begin position="227"/>
        <end position="246"/>
    </location>
</feature>
<comment type="similarity">
    <text evidence="2">Belongs to the MIP/aquaporin (TC 1.A.8) family. AQP11/AQP12 subfamily.</text>
</comment>
<reference evidence="9" key="2">
    <citation type="journal article" date="2014" name="Nat. Commun.">
        <title>The cavefish genome reveals candidate genes for eye loss.</title>
        <authorList>
            <person name="McGaugh S.E."/>
            <person name="Gross J.B."/>
            <person name="Aken B."/>
            <person name="Blin M."/>
            <person name="Borowsky R."/>
            <person name="Chalopin D."/>
            <person name="Hinaux H."/>
            <person name="Jeffery W.R."/>
            <person name="Keene A."/>
            <person name="Ma L."/>
            <person name="Minx P."/>
            <person name="Murphy D."/>
            <person name="O'Quin K.E."/>
            <person name="Retaux S."/>
            <person name="Rohner N."/>
            <person name="Searle S.M."/>
            <person name="Stahl B.A."/>
            <person name="Tabin C."/>
            <person name="Volff J.N."/>
            <person name="Yoshizawa M."/>
            <person name="Warren W.C."/>
        </authorList>
    </citation>
    <scope>NUCLEOTIDE SEQUENCE [LARGE SCALE GENOMIC DNA]</scope>
    <source>
        <strain evidence="9">female</strain>
    </source>
</reference>
<dbReference type="Ensembl" id="ENSAMXT00000055606.1">
    <property type="protein sequence ID" value="ENSAMXP00000035372.1"/>
    <property type="gene ID" value="ENSAMXG00000034583.1"/>
</dbReference>
<dbReference type="InterPro" id="IPR016697">
    <property type="entry name" value="Aquaporin_11/12"/>
</dbReference>
<dbReference type="PRINTS" id="PR00783">
    <property type="entry name" value="MINTRINSICP"/>
</dbReference>
<evidence type="ECO:0000313" key="9">
    <source>
        <dbReference type="Proteomes" id="UP000018467"/>
    </source>
</evidence>
<reference evidence="9" key="1">
    <citation type="submission" date="2013-03" db="EMBL/GenBank/DDBJ databases">
        <authorList>
            <person name="Jeffery W."/>
            <person name="Warren W."/>
            <person name="Wilson R.K."/>
        </authorList>
    </citation>
    <scope>NUCLEOTIDE SEQUENCE</scope>
    <source>
        <strain evidence="9">female</strain>
    </source>
</reference>
<organism evidence="8 9">
    <name type="scientific">Astyanax mexicanus</name>
    <name type="common">Blind cave fish</name>
    <name type="synonym">Astyanax fasciatus mexicanus</name>
    <dbReference type="NCBI Taxonomy" id="7994"/>
    <lineage>
        <taxon>Eukaryota</taxon>
        <taxon>Metazoa</taxon>
        <taxon>Chordata</taxon>
        <taxon>Craniata</taxon>
        <taxon>Vertebrata</taxon>
        <taxon>Euteleostomi</taxon>
        <taxon>Actinopterygii</taxon>
        <taxon>Neopterygii</taxon>
        <taxon>Teleostei</taxon>
        <taxon>Ostariophysi</taxon>
        <taxon>Characiformes</taxon>
        <taxon>Characoidei</taxon>
        <taxon>Acestrorhamphidae</taxon>
        <taxon>Acestrorhamphinae</taxon>
        <taxon>Astyanax</taxon>
    </lineage>
</organism>
<evidence type="ECO:0000256" key="6">
    <source>
        <dbReference type="PIRNR" id="PIRNR017529"/>
    </source>
</evidence>